<feature type="transmembrane region" description="Helical" evidence="1">
    <location>
        <begin position="133"/>
        <end position="152"/>
    </location>
</feature>
<evidence type="ECO:0008006" key="4">
    <source>
        <dbReference type="Google" id="ProtNLM"/>
    </source>
</evidence>
<sequence>MKTQISLATRSKTAIAARRRLAPDNLHSGIARRLWTSLAAGAIVIAINSFILFAADWIPLVTAHGGLLKLIKPFVAGPLQTSSVASVWRMLDLPAPQTMVFKIGFHVAVGLAMAVAYAFVFEPVLRGPAWLKGLLYAVFAWIMNAFIVLPWIGEGIAGSRNLSLAGIEYFAFAHTVFFVLLAILYRQFMKRRAPNTGVVS</sequence>
<evidence type="ECO:0000313" key="2">
    <source>
        <dbReference type="EMBL" id="SIR54170.1"/>
    </source>
</evidence>
<feature type="transmembrane region" description="Helical" evidence="1">
    <location>
        <begin position="164"/>
        <end position="185"/>
    </location>
</feature>
<evidence type="ECO:0000256" key="1">
    <source>
        <dbReference type="SAM" id="Phobius"/>
    </source>
</evidence>
<dbReference type="Proteomes" id="UP000186308">
    <property type="component" value="Unassembled WGS sequence"/>
</dbReference>
<protein>
    <recommendedName>
        <fullName evidence="4">Transmembrane protein</fullName>
    </recommendedName>
</protein>
<proteinExistence type="predicted"/>
<keyword evidence="1" id="KW-0812">Transmembrane</keyword>
<feature type="transmembrane region" description="Helical" evidence="1">
    <location>
        <begin position="34"/>
        <end position="58"/>
    </location>
</feature>
<dbReference type="AlphaFoldDB" id="A0A8G2CP21"/>
<dbReference type="RefSeq" id="WP_029313956.1">
    <property type="nucleotide sequence ID" value="NZ_FTNE01000050.1"/>
</dbReference>
<accession>A0A8G2CP21</accession>
<name>A0A8G2CP21_ACIRU</name>
<evidence type="ECO:0000313" key="3">
    <source>
        <dbReference type="Proteomes" id="UP000186308"/>
    </source>
</evidence>
<keyword evidence="3" id="KW-1185">Reference proteome</keyword>
<reference evidence="2 3" key="1">
    <citation type="submission" date="2017-01" db="EMBL/GenBank/DDBJ databases">
        <authorList>
            <person name="Varghese N."/>
            <person name="Submissions S."/>
        </authorList>
    </citation>
    <scope>NUCLEOTIDE SEQUENCE [LARGE SCALE GENOMIC DNA]</scope>
    <source>
        <strain evidence="2 3">ATCC 35905</strain>
    </source>
</reference>
<gene>
    <name evidence="2" type="ORF">SAMN05421828_1507</name>
</gene>
<organism evidence="2 3">
    <name type="scientific">Acidiphilium rubrum</name>
    <dbReference type="NCBI Taxonomy" id="526"/>
    <lineage>
        <taxon>Bacteria</taxon>
        <taxon>Pseudomonadati</taxon>
        <taxon>Pseudomonadota</taxon>
        <taxon>Alphaproteobacteria</taxon>
        <taxon>Acetobacterales</taxon>
        <taxon>Acidocellaceae</taxon>
        <taxon>Acidiphilium</taxon>
    </lineage>
</organism>
<keyword evidence="1" id="KW-0472">Membrane</keyword>
<keyword evidence="1" id="KW-1133">Transmembrane helix</keyword>
<dbReference type="EMBL" id="FTNE01000050">
    <property type="protein sequence ID" value="SIR54170.1"/>
    <property type="molecule type" value="Genomic_DNA"/>
</dbReference>
<comment type="caution">
    <text evidence="2">The sequence shown here is derived from an EMBL/GenBank/DDBJ whole genome shotgun (WGS) entry which is preliminary data.</text>
</comment>
<feature type="transmembrane region" description="Helical" evidence="1">
    <location>
        <begin position="103"/>
        <end position="121"/>
    </location>
</feature>
<dbReference type="OrthoDB" id="9134658at2"/>